<dbReference type="Pfam" id="PF01753">
    <property type="entry name" value="zf-MYND"/>
    <property type="match status" value="1"/>
</dbReference>
<evidence type="ECO:0000256" key="3">
    <source>
        <dbReference type="ARBA" id="ARBA00022833"/>
    </source>
</evidence>
<dbReference type="Proteomes" id="UP001153069">
    <property type="component" value="Unassembled WGS sequence"/>
</dbReference>
<accession>A0A9N8HLY7</accession>
<proteinExistence type="predicted"/>
<dbReference type="Gene3D" id="6.10.140.2220">
    <property type="match status" value="1"/>
</dbReference>
<organism evidence="7 8">
    <name type="scientific">Seminavis robusta</name>
    <dbReference type="NCBI Taxonomy" id="568900"/>
    <lineage>
        <taxon>Eukaryota</taxon>
        <taxon>Sar</taxon>
        <taxon>Stramenopiles</taxon>
        <taxon>Ochrophyta</taxon>
        <taxon>Bacillariophyta</taxon>
        <taxon>Bacillariophyceae</taxon>
        <taxon>Bacillariophycidae</taxon>
        <taxon>Naviculales</taxon>
        <taxon>Naviculaceae</taxon>
        <taxon>Seminavis</taxon>
    </lineage>
</organism>
<keyword evidence="2 4" id="KW-0863">Zinc-finger</keyword>
<evidence type="ECO:0000256" key="5">
    <source>
        <dbReference type="SAM" id="MobiDB-lite"/>
    </source>
</evidence>
<name>A0A9N8HLY7_9STRA</name>
<reference evidence="7" key="1">
    <citation type="submission" date="2020-06" db="EMBL/GenBank/DDBJ databases">
        <authorList>
            <consortium name="Plant Systems Biology data submission"/>
        </authorList>
    </citation>
    <scope>NUCLEOTIDE SEQUENCE</scope>
    <source>
        <strain evidence="7">D6</strain>
    </source>
</reference>
<evidence type="ECO:0000313" key="7">
    <source>
        <dbReference type="EMBL" id="CAB9520043.1"/>
    </source>
</evidence>
<keyword evidence="3" id="KW-0862">Zinc</keyword>
<gene>
    <name evidence="7" type="ORF">SEMRO_1069_G237640.1</name>
</gene>
<dbReference type="GO" id="GO:0008270">
    <property type="term" value="F:zinc ion binding"/>
    <property type="evidence" value="ECO:0007669"/>
    <property type="project" value="UniProtKB-KW"/>
</dbReference>
<keyword evidence="1" id="KW-0479">Metal-binding</keyword>
<protein>
    <recommendedName>
        <fullName evidence="6">MYND-type domain-containing protein</fullName>
    </recommendedName>
</protein>
<feature type="compositionally biased region" description="Low complexity" evidence="5">
    <location>
        <begin position="197"/>
        <end position="209"/>
    </location>
</feature>
<dbReference type="EMBL" id="CAICTM010001067">
    <property type="protein sequence ID" value="CAB9520043.1"/>
    <property type="molecule type" value="Genomic_DNA"/>
</dbReference>
<evidence type="ECO:0000256" key="4">
    <source>
        <dbReference type="PROSITE-ProRule" id="PRU00134"/>
    </source>
</evidence>
<dbReference type="OrthoDB" id="2957239at2759"/>
<feature type="domain" description="MYND-type" evidence="6">
    <location>
        <begin position="46"/>
        <end position="88"/>
    </location>
</feature>
<comment type="caution">
    <text evidence="7">The sequence shown here is derived from an EMBL/GenBank/DDBJ whole genome shotgun (WGS) entry which is preliminary data.</text>
</comment>
<dbReference type="SUPFAM" id="SSF144232">
    <property type="entry name" value="HIT/MYND zinc finger-like"/>
    <property type="match status" value="1"/>
</dbReference>
<dbReference type="PROSITE" id="PS50865">
    <property type="entry name" value="ZF_MYND_2"/>
    <property type="match status" value="1"/>
</dbReference>
<keyword evidence="8" id="KW-1185">Reference proteome</keyword>
<dbReference type="InterPro" id="IPR002893">
    <property type="entry name" value="Znf_MYND"/>
</dbReference>
<sequence length="665" mass="76476">MATVEALQELLDSLLQRAEEDEECLRSISKTGNVIIPPESACFAHCAYCDKYRQERFQITCRRCQGTVYCSFDCQTNDWKNGVHRKFCSKISRLKSRVAELSNQYSETNGIMDVFDRTNAMVFYFGDPVRGLGTVGQDFMWERMKLVHAYMQQATESMIPSNEPMALFWSGRRTSHGSRRLPWNHRLPPEPSQSHENTNNNTDNTNNNTLIHPPPRWNRLALELVLEHCLDLLHLDPVEADSCTRTLVAHCLLILERYQQLYDFVKYWNIIPRRLRSIKRNYPAFSEFDEILNHTALEPSTFLRIQSPQNFLEDQSNLVLRAPATRPNDDNMITLSFPGPSQSEVVSVMYLALAKLHVCQAVRGIRLVATSAIPSIQSDLILAHIGSFLGVDADWLVPDSEDILQRHCHELLSFANESIPRFLQDLVACPLRPYKDDDSTTTSSIFDDTSNIVRLPSINLVILKAAWMDHEFSWKFLLDYVESSPHNHHQVPRHEFLQQVFDRVSHEAYSRDRTADVGRDHWEQVKDTPPVRQLLNEMDGGNQLLEFEFSVTRIVSLLEKEGHNTPENLQLLLGDNVDCQSAFDANRQLACRYLQYVRFFPDVVAFTTAHEIWIPEDSVDTDNFQEVVRQLKEKTLDSEANLKLLFGEGGRVSDLLLIYSLLMGQ</sequence>
<evidence type="ECO:0000256" key="1">
    <source>
        <dbReference type="ARBA" id="ARBA00022723"/>
    </source>
</evidence>
<evidence type="ECO:0000313" key="8">
    <source>
        <dbReference type="Proteomes" id="UP001153069"/>
    </source>
</evidence>
<evidence type="ECO:0000259" key="6">
    <source>
        <dbReference type="PROSITE" id="PS50865"/>
    </source>
</evidence>
<evidence type="ECO:0000256" key="2">
    <source>
        <dbReference type="ARBA" id="ARBA00022771"/>
    </source>
</evidence>
<feature type="region of interest" description="Disordered" evidence="5">
    <location>
        <begin position="179"/>
        <end position="212"/>
    </location>
</feature>
<dbReference type="AlphaFoldDB" id="A0A9N8HLY7"/>